<keyword evidence="1" id="KW-0472">Membrane</keyword>
<evidence type="ECO:0000256" key="1">
    <source>
        <dbReference type="SAM" id="Phobius"/>
    </source>
</evidence>
<feature type="transmembrane region" description="Helical" evidence="1">
    <location>
        <begin position="114"/>
        <end position="137"/>
    </location>
</feature>
<feature type="transmembrane region" description="Helical" evidence="1">
    <location>
        <begin position="68"/>
        <end position="94"/>
    </location>
</feature>
<evidence type="ECO:0008006" key="4">
    <source>
        <dbReference type="Google" id="ProtNLM"/>
    </source>
</evidence>
<proteinExistence type="predicted"/>
<sequence length="371" mass="39895">MPLVPSSTPPQPDRLIPDAAPPWAVPVGSVAGTRFSLSYGIFIAAGIVMAVVVMASGQPGNGDLPLTAAIATAIWVTGWGTQVLAYTAIAWMVGMRVGEVTLGLIGPESPPRRWSAVSAITVAMGTMISLLVLVMVFRWIGGGFQMPTIGPADSETIPGTGTIEALAMGSPDAIWRAAAWLCSLQLLCQMFPLPRTLGRQTLAALTAICGRRLDLPTQVQLLGRGLIVLSMLTLVSAIWFLSETANSSSVERVPRWPLLFALSILLWISSRRSDVSESLRGFALASDTVSQSAPGRTNVITKIRQSATSRRRHKDLQAAVLRERTEAVDADRLDGILQQLHNEGIDSLSDEDRKILSRVSEQLRKARQQQS</sequence>
<feature type="transmembrane region" description="Helical" evidence="1">
    <location>
        <begin position="253"/>
        <end position="270"/>
    </location>
</feature>
<evidence type="ECO:0000313" key="2">
    <source>
        <dbReference type="EMBL" id="TWU60388.1"/>
    </source>
</evidence>
<dbReference type="AlphaFoldDB" id="A0A5C6FG25"/>
<feature type="transmembrane region" description="Helical" evidence="1">
    <location>
        <begin position="221"/>
        <end position="241"/>
    </location>
</feature>
<evidence type="ECO:0000313" key="3">
    <source>
        <dbReference type="Proteomes" id="UP000318288"/>
    </source>
</evidence>
<dbReference type="OrthoDB" id="238446at2"/>
<keyword evidence="1" id="KW-1133">Transmembrane helix</keyword>
<keyword evidence="3" id="KW-1185">Reference proteome</keyword>
<accession>A0A5C6FG25</accession>
<dbReference type="Proteomes" id="UP000318288">
    <property type="component" value="Unassembled WGS sequence"/>
</dbReference>
<feature type="transmembrane region" description="Helical" evidence="1">
    <location>
        <begin position="37"/>
        <end position="56"/>
    </location>
</feature>
<keyword evidence="1" id="KW-0812">Transmembrane</keyword>
<gene>
    <name evidence="2" type="ORF">Poly51_06630</name>
</gene>
<comment type="caution">
    <text evidence="2">The sequence shown here is derived from an EMBL/GenBank/DDBJ whole genome shotgun (WGS) entry which is preliminary data.</text>
</comment>
<dbReference type="EMBL" id="SJPW01000001">
    <property type="protein sequence ID" value="TWU60388.1"/>
    <property type="molecule type" value="Genomic_DNA"/>
</dbReference>
<dbReference type="RefSeq" id="WP_146454145.1">
    <property type="nucleotide sequence ID" value="NZ_SJPW01000001.1"/>
</dbReference>
<name>A0A5C6FG25_9BACT</name>
<organism evidence="2 3">
    <name type="scientific">Rubripirellula tenax</name>
    <dbReference type="NCBI Taxonomy" id="2528015"/>
    <lineage>
        <taxon>Bacteria</taxon>
        <taxon>Pseudomonadati</taxon>
        <taxon>Planctomycetota</taxon>
        <taxon>Planctomycetia</taxon>
        <taxon>Pirellulales</taxon>
        <taxon>Pirellulaceae</taxon>
        <taxon>Rubripirellula</taxon>
    </lineage>
</organism>
<reference evidence="2 3" key="1">
    <citation type="submission" date="2019-02" db="EMBL/GenBank/DDBJ databases">
        <title>Deep-cultivation of Planctomycetes and their phenomic and genomic characterization uncovers novel biology.</title>
        <authorList>
            <person name="Wiegand S."/>
            <person name="Jogler M."/>
            <person name="Boedeker C."/>
            <person name="Pinto D."/>
            <person name="Vollmers J."/>
            <person name="Rivas-Marin E."/>
            <person name="Kohn T."/>
            <person name="Peeters S.H."/>
            <person name="Heuer A."/>
            <person name="Rast P."/>
            <person name="Oberbeckmann S."/>
            <person name="Bunk B."/>
            <person name="Jeske O."/>
            <person name="Meyerdierks A."/>
            <person name="Storesund J.E."/>
            <person name="Kallscheuer N."/>
            <person name="Luecker S."/>
            <person name="Lage O.M."/>
            <person name="Pohl T."/>
            <person name="Merkel B.J."/>
            <person name="Hornburger P."/>
            <person name="Mueller R.-W."/>
            <person name="Bruemmer F."/>
            <person name="Labrenz M."/>
            <person name="Spormann A.M."/>
            <person name="Op Den Camp H."/>
            <person name="Overmann J."/>
            <person name="Amann R."/>
            <person name="Jetten M.S.M."/>
            <person name="Mascher T."/>
            <person name="Medema M.H."/>
            <person name="Devos D.P."/>
            <person name="Kaster A.-K."/>
            <person name="Ovreas L."/>
            <person name="Rohde M."/>
            <person name="Galperin M.Y."/>
            <person name="Jogler C."/>
        </authorList>
    </citation>
    <scope>NUCLEOTIDE SEQUENCE [LARGE SCALE GENOMIC DNA]</scope>
    <source>
        <strain evidence="2 3">Poly51</strain>
    </source>
</reference>
<protein>
    <recommendedName>
        <fullName evidence="4">Peptidase family M50</fullName>
    </recommendedName>
</protein>